<evidence type="ECO:0000313" key="2">
    <source>
        <dbReference type="Proteomes" id="UP000814033"/>
    </source>
</evidence>
<dbReference type="Proteomes" id="UP000814033">
    <property type="component" value="Unassembled WGS sequence"/>
</dbReference>
<comment type="caution">
    <text evidence="1">The sequence shown here is derived from an EMBL/GenBank/DDBJ whole genome shotgun (WGS) entry which is preliminary data.</text>
</comment>
<name>A0ACB8R496_9AGAM</name>
<organism evidence="1 2">
    <name type="scientific">Auriscalpium vulgare</name>
    <dbReference type="NCBI Taxonomy" id="40419"/>
    <lineage>
        <taxon>Eukaryota</taxon>
        <taxon>Fungi</taxon>
        <taxon>Dikarya</taxon>
        <taxon>Basidiomycota</taxon>
        <taxon>Agaricomycotina</taxon>
        <taxon>Agaricomycetes</taxon>
        <taxon>Russulales</taxon>
        <taxon>Auriscalpiaceae</taxon>
        <taxon>Auriscalpium</taxon>
    </lineage>
</organism>
<feature type="non-terminal residue" evidence="1">
    <location>
        <position position="1"/>
    </location>
</feature>
<sequence>RASAEVEESLAHIIQGFGGGNGREPTPRSVVGSLLGATEDSLGTVLKTSAAGGLASGAVAAAGGALEHLFGNKDS</sequence>
<feature type="non-terminal residue" evidence="1">
    <location>
        <position position="75"/>
    </location>
</feature>
<proteinExistence type="predicted"/>
<evidence type="ECO:0000313" key="1">
    <source>
        <dbReference type="EMBL" id="KAI0038951.1"/>
    </source>
</evidence>
<reference evidence="1" key="1">
    <citation type="submission" date="2021-02" db="EMBL/GenBank/DDBJ databases">
        <authorList>
            <consortium name="DOE Joint Genome Institute"/>
            <person name="Ahrendt S."/>
            <person name="Looney B.P."/>
            <person name="Miyauchi S."/>
            <person name="Morin E."/>
            <person name="Drula E."/>
            <person name="Courty P.E."/>
            <person name="Chicoki N."/>
            <person name="Fauchery L."/>
            <person name="Kohler A."/>
            <person name="Kuo A."/>
            <person name="Labutti K."/>
            <person name="Pangilinan J."/>
            <person name="Lipzen A."/>
            <person name="Riley R."/>
            <person name="Andreopoulos W."/>
            <person name="He G."/>
            <person name="Johnson J."/>
            <person name="Barry K.W."/>
            <person name="Grigoriev I.V."/>
            <person name="Nagy L."/>
            <person name="Hibbett D."/>
            <person name="Henrissat B."/>
            <person name="Matheny P.B."/>
            <person name="Labbe J."/>
            <person name="Martin F."/>
        </authorList>
    </citation>
    <scope>NUCLEOTIDE SEQUENCE</scope>
    <source>
        <strain evidence="1">FP105234-sp</strain>
    </source>
</reference>
<reference evidence="1" key="2">
    <citation type="journal article" date="2022" name="New Phytol.">
        <title>Evolutionary transition to the ectomycorrhizal habit in the genomes of a hyperdiverse lineage of mushroom-forming fungi.</title>
        <authorList>
            <person name="Looney B."/>
            <person name="Miyauchi S."/>
            <person name="Morin E."/>
            <person name="Drula E."/>
            <person name="Courty P.E."/>
            <person name="Kohler A."/>
            <person name="Kuo A."/>
            <person name="LaButti K."/>
            <person name="Pangilinan J."/>
            <person name="Lipzen A."/>
            <person name="Riley R."/>
            <person name="Andreopoulos W."/>
            <person name="He G."/>
            <person name="Johnson J."/>
            <person name="Nolan M."/>
            <person name="Tritt A."/>
            <person name="Barry K.W."/>
            <person name="Grigoriev I.V."/>
            <person name="Nagy L.G."/>
            <person name="Hibbett D."/>
            <person name="Henrissat B."/>
            <person name="Matheny P.B."/>
            <person name="Labbe J."/>
            <person name="Martin F.M."/>
        </authorList>
    </citation>
    <scope>NUCLEOTIDE SEQUENCE</scope>
    <source>
        <strain evidence="1">FP105234-sp</strain>
    </source>
</reference>
<protein>
    <submittedName>
        <fullName evidence="1">Uncharacterized protein</fullName>
    </submittedName>
</protein>
<accession>A0ACB8R496</accession>
<gene>
    <name evidence="1" type="ORF">FA95DRAFT_1612979</name>
</gene>
<dbReference type="EMBL" id="MU276383">
    <property type="protein sequence ID" value="KAI0038951.1"/>
    <property type="molecule type" value="Genomic_DNA"/>
</dbReference>
<keyword evidence="2" id="KW-1185">Reference proteome</keyword>